<evidence type="ECO:0000313" key="2">
    <source>
        <dbReference type="Proteomes" id="UP000039865"/>
    </source>
</evidence>
<keyword evidence="2" id="KW-1185">Reference proteome</keyword>
<dbReference type="AlphaFoldDB" id="A0A078AIK6"/>
<proteinExistence type="predicted"/>
<accession>A0A078AIK6</accession>
<evidence type="ECO:0000313" key="1">
    <source>
        <dbReference type="EMBL" id="CDW82090.1"/>
    </source>
</evidence>
<organism evidence="1 2">
    <name type="scientific">Stylonychia lemnae</name>
    <name type="common">Ciliate</name>
    <dbReference type="NCBI Taxonomy" id="5949"/>
    <lineage>
        <taxon>Eukaryota</taxon>
        <taxon>Sar</taxon>
        <taxon>Alveolata</taxon>
        <taxon>Ciliophora</taxon>
        <taxon>Intramacronucleata</taxon>
        <taxon>Spirotrichea</taxon>
        <taxon>Stichotrichia</taxon>
        <taxon>Sporadotrichida</taxon>
        <taxon>Oxytrichidae</taxon>
        <taxon>Stylonychinae</taxon>
        <taxon>Stylonychia</taxon>
    </lineage>
</organism>
<dbReference type="EMBL" id="CCKQ01010563">
    <property type="protein sequence ID" value="CDW82090.1"/>
    <property type="molecule type" value="Genomic_DNA"/>
</dbReference>
<name>A0A078AIK6_STYLE</name>
<protein>
    <submittedName>
        <fullName evidence="1">Uncharacterized protein</fullName>
    </submittedName>
</protein>
<gene>
    <name evidence="1" type="primary">Contig18945.g20094</name>
    <name evidence="1" type="ORF">STYLEM_11117</name>
</gene>
<dbReference type="InParanoid" id="A0A078AIK6"/>
<reference evidence="1 2" key="1">
    <citation type="submission" date="2014-06" db="EMBL/GenBank/DDBJ databases">
        <authorList>
            <person name="Swart Estienne"/>
        </authorList>
    </citation>
    <scope>NUCLEOTIDE SEQUENCE [LARGE SCALE GENOMIC DNA]</scope>
    <source>
        <strain evidence="1 2">130c</strain>
    </source>
</reference>
<sequence length="319" mass="37770">MTQHHIDENLKDLAVLETLEYMFDCKIPQYKQQAAYAIGYQNKPISYLPNSLNFGSAKYEGFEQLAVYLVFLWADLTLFYQVNFIQLHQLYRKLRVEGYKIENLQLNQSLTDDLQQIQLNIPILTEIPKLLASNIRLKDWVLQIRQNELQKAMAGCVMLHSIIEDYIIMTKKNDPDSQKQVTKVKYLYQYILHFRSRYSHEFKKLIKKTDQYNTDVELMRSQINEMASKLRVCKDLMDKFGLKVQPTDQENKVKRKVDENDIYQKEEQKDSAEIQVIKLGKLAPDIQWYSWADDEPDISNQDSQSNKFQMKISQFVNQI</sequence>
<dbReference type="Proteomes" id="UP000039865">
    <property type="component" value="Unassembled WGS sequence"/>
</dbReference>